<dbReference type="RefSeq" id="WP_202245748.1">
    <property type="nucleotide sequence ID" value="NZ_JAESIY010000010.1"/>
</dbReference>
<dbReference type="AlphaFoldDB" id="A0A937K029"/>
<name>A0A937K029_9BACT</name>
<comment type="caution">
    <text evidence="1">The sequence shown here is derived from an EMBL/GenBank/DDBJ whole genome shotgun (WGS) entry which is preliminary data.</text>
</comment>
<dbReference type="EMBL" id="JAESIY010000010">
    <property type="protein sequence ID" value="MBL3657953.1"/>
    <property type="molecule type" value="Genomic_DNA"/>
</dbReference>
<proteinExistence type="predicted"/>
<evidence type="ECO:0000313" key="1">
    <source>
        <dbReference type="EMBL" id="MBL3657953.1"/>
    </source>
</evidence>
<dbReference type="Proteomes" id="UP000659388">
    <property type="component" value="Unassembled WGS sequence"/>
</dbReference>
<gene>
    <name evidence="1" type="ORF">JL102_17515</name>
</gene>
<evidence type="ECO:0000313" key="2">
    <source>
        <dbReference type="Proteomes" id="UP000659388"/>
    </source>
</evidence>
<keyword evidence="2" id="KW-1185">Reference proteome</keyword>
<organism evidence="1 2">
    <name type="scientific">Fulvivirga sediminis</name>
    <dbReference type="NCBI Taxonomy" id="2803949"/>
    <lineage>
        <taxon>Bacteria</taxon>
        <taxon>Pseudomonadati</taxon>
        <taxon>Bacteroidota</taxon>
        <taxon>Cytophagia</taxon>
        <taxon>Cytophagales</taxon>
        <taxon>Fulvivirgaceae</taxon>
        <taxon>Fulvivirga</taxon>
    </lineage>
</organism>
<sequence>MKTLIFLFISLTAIFSNSNEKIREIEYNGTAVKTTFEVPQEFYGKYAGRKSGYLQINEDGSGVYNYDIFGFAPTSCKKGAIDMEWGFLLNENNEIVKFEREYGLSYPVLMKSTGATQFQGCRTPVMLDFILVKKNGSITISSSDDWEKVME</sequence>
<accession>A0A937K029</accession>
<reference evidence="1" key="1">
    <citation type="submission" date="2021-01" db="EMBL/GenBank/DDBJ databases">
        <title>Fulvivirga kasyanovii gen. nov., sp nov., a novel member of the phylum Bacteroidetes isolated from seawater in a mussel farm.</title>
        <authorList>
            <person name="Zhao L.-H."/>
            <person name="Wang Z.-J."/>
        </authorList>
    </citation>
    <scope>NUCLEOTIDE SEQUENCE</scope>
    <source>
        <strain evidence="1">2943</strain>
    </source>
</reference>
<protein>
    <submittedName>
        <fullName evidence="1">Uncharacterized protein</fullName>
    </submittedName>
</protein>